<dbReference type="GO" id="GO:0003824">
    <property type="term" value="F:catalytic activity"/>
    <property type="evidence" value="ECO:0007669"/>
    <property type="project" value="InterPro"/>
</dbReference>
<feature type="domain" description="Amidase" evidence="1">
    <location>
        <begin position="28"/>
        <end position="449"/>
    </location>
</feature>
<dbReference type="AlphaFoldDB" id="A0A9J7AX99"/>
<keyword evidence="3" id="KW-1185">Reference proteome</keyword>
<dbReference type="RefSeq" id="WP_257771651.1">
    <property type="nucleotide sequence ID" value="NZ_CP102480.1"/>
</dbReference>
<protein>
    <submittedName>
        <fullName evidence="2">Amidase family protein</fullName>
    </submittedName>
</protein>
<dbReference type="SUPFAM" id="SSF75304">
    <property type="entry name" value="Amidase signature (AS) enzymes"/>
    <property type="match status" value="1"/>
</dbReference>
<evidence type="ECO:0000259" key="1">
    <source>
        <dbReference type="Pfam" id="PF01425"/>
    </source>
</evidence>
<dbReference type="PANTHER" id="PTHR11895:SF76">
    <property type="entry name" value="INDOLEACETAMIDE HYDROLASE"/>
    <property type="match status" value="1"/>
</dbReference>
<dbReference type="InterPro" id="IPR023631">
    <property type="entry name" value="Amidase_dom"/>
</dbReference>
<dbReference type="PANTHER" id="PTHR11895">
    <property type="entry name" value="TRANSAMIDASE"/>
    <property type="match status" value="1"/>
</dbReference>
<name>A0A9J7AX99_9PROT</name>
<evidence type="ECO:0000313" key="2">
    <source>
        <dbReference type="EMBL" id="UUX51904.1"/>
    </source>
</evidence>
<dbReference type="Gene3D" id="3.90.1300.10">
    <property type="entry name" value="Amidase signature (AS) domain"/>
    <property type="match status" value="1"/>
</dbReference>
<evidence type="ECO:0000313" key="3">
    <source>
        <dbReference type="Proteomes" id="UP001060336"/>
    </source>
</evidence>
<proteinExistence type="predicted"/>
<dbReference type="InterPro" id="IPR000120">
    <property type="entry name" value="Amidase"/>
</dbReference>
<organism evidence="2 3">
    <name type="scientific">Nisaea acidiphila</name>
    <dbReference type="NCBI Taxonomy" id="1862145"/>
    <lineage>
        <taxon>Bacteria</taxon>
        <taxon>Pseudomonadati</taxon>
        <taxon>Pseudomonadota</taxon>
        <taxon>Alphaproteobacteria</taxon>
        <taxon>Rhodospirillales</taxon>
        <taxon>Thalassobaculaceae</taxon>
        <taxon>Nisaea</taxon>
    </lineage>
</organism>
<reference evidence="2" key="1">
    <citation type="submission" date="2022-08" db="EMBL/GenBank/DDBJ databases">
        <title>Nisaea acidiphila sp. nov., isolated from a marine algal debris and emended description of the genus Nisaea Urios et al. 2008.</title>
        <authorList>
            <person name="Kwon K."/>
        </authorList>
    </citation>
    <scope>NUCLEOTIDE SEQUENCE</scope>
    <source>
        <strain evidence="2">MEBiC11861</strain>
    </source>
</reference>
<dbReference type="EMBL" id="CP102480">
    <property type="protein sequence ID" value="UUX51904.1"/>
    <property type="molecule type" value="Genomic_DNA"/>
</dbReference>
<dbReference type="KEGG" id="naci:NUH88_09410"/>
<gene>
    <name evidence="2" type="ORF">NUH88_09410</name>
</gene>
<sequence length="470" mass="50560">MSDTSLIWKNATEIRDLLVKDEVTPLDLLDALEARVTEVEPKINALPTLCFERARDNAKALMEKPAGDRGLLMGMPVAIKDLEEVKGVRTTFGSPIFADHIPDKSDIVVETLEKNGGVVYAKANTPEFGAGGNTFNEVLGTTLNPWNQERSVAGSSGGSAAALASGTAWLAQGSDTGGSLRNPASFCSIVGMRPSPGRVARGPSGTPFANLPVAGPMARTVSDVALMLDAMVGEHPRDPISLARPSESFVDAVKAARLPKRVAFSRDLGCTPVDPEVAKICETAALKFESLGVKVEEAHPDFHDVQDIFQALRAEAFYMTKHKLLAEHRDKLKPEVVWNIEKALDYSIKDFTRVELARGAYIQRAVDFFETYDLLLSPATCVGPYPVEQRYVEQCDGHKFDNYVEWLTMAYAITLTTFPALSMPAGFTSEGLPVGLQVVGGPRGEAALLSAAALLEPEIGHAGAVPIDPI</sequence>
<dbReference type="Pfam" id="PF01425">
    <property type="entry name" value="Amidase"/>
    <property type="match status" value="1"/>
</dbReference>
<accession>A0A9J7AX99</accession>
<dbReference type="Proteomes" id="UP001060336">
    <property type="component" value="Chromosome"/>
</dbReference>
<dbReference type="InterPro" id="IPR036928">
    <property type="entry name" value="AS_sf"/>
</dbReference>